<comment type="cofactor">
    <cofactor evidence="7">
        <name>Mn(2+)</name>
        <dbReference type="ChEBI" id="CHEBI:29035"/>
    </cofactor>
    <cofactor evidence="7">
        <name>Ni(2+)</name>
        <dbReference type="ChEBI" id="CHEBI:49786"/>
    </cofactor>
</comment>
<gene>
    <name evidence="9" type="ORF">B0I35DRAFT_359381</name>
</gene>
<evidence type="ECO:0000259" key="8">
    <source>
        <dbReference type="Pfam" id="PF01937"/>
    </source>
</evidence>
<reference evidence="9" key="1">
    <citation type="journal article" date="2021" name="Nat. Commun.">
        <title>Genetic determinants of endophytism in the Arabidopsis root mycobiome.</title>
        <authorList>
            <person name="Mesny F."/>
            <person name="Miyauchi S."/>
            <person name="Thiergart T."/>
            <person name="Pickel B."/>
            <person name="Atanasova L."/>
            <person name="Karlsson M."/>
            <person name="Huettel B."/>
            <person name="Barry K.W."/>
            <person name="Haridas S."/>
            <person name="Chen C."/>
            <person name="Bauer D."/>
            <person name="Andreopoulos W."/>
            <person name="Pangilinan J."/>
            <person name="LaButti K."/>
            <person name="Riley R."/>
            <person name="Lipzen A."/>
            <person name="Clum A."/>
            <person name="Drula E."/>
            <person name="Henrissat B."/>
            <person name="Kohler A."/>
            <person name="Grigoriev I.V."/>
            <person name="Martin F.M."/>
            <person name="Hacquard S."/>
        </authorList>
    </citation>
    <scope>NUCLEOTIDE SEQUENCE</scope>
    <source>
        <strain evidence="9">MPI-CAGE-CH-0235</strain>
    </source>
</reference>
<evidence type="ECO:0000256" key="5">
    <source>
        <dbReference type="ARBA" id="ARBA00023211"/>
    </source>
</evidence>
<dbReference type="FunFam" id="1.20.930.60:FF:000002">
    <property type="entry name" value="Protein-glutamate O-methyltransferase C1393.13"/>
    <property type="match status" value="1"/>
</dbReference>
<dbReference type="EMBL" id="JAGPNK010000013">
    <property type="protein sequence ID" value="KAH7309529.1"/>
    <property type="molecule type" value="Genomic_DNA"/>
</dbReference>
<evidence type="ECO:0000256" key="1">
    <source>
        <dbReference type="ARBA" id="ARBA00001326"/>
    </source>
</evidence>
<dbReference type="AlphaFoldDB" id="A0A8K0SJ07"/>
<keyword evidence="5 7" id="KW-0464">Manganese</keyword>
<evidence type="ECO:0000256" key="6">
    <source>
        <dbReference type="ARBA" id="ARBA00048809"/>
    </source>
</evidence>
<evidence type="ECO:0000256" key="4">
    <source>
        <dbReference type="ARBA" id="ARBA00022801"/>
    </source>
</evidence>
<accession>A0A8K0SJ07</accession>
<dbReference type="GO" id="GO:0046872">
    <property type="term" value="F:metal ion binding"/>
    <property type="evidence" value="ECO:0007669"/>
    <property type="project" value="UniProtKB-UniRule"/>
</dbReference>
<proteinExistence type="inferred from homology"/>
<dbReference type="EC" id="3.1.3.-" evidence="7"/>
<dbReference type="Gene3D" id="3.40.50.10880">
    <property type="entry name" value="Uncharacterised protein PF01937, DUF89, domain 3"/>
    <property type="match status" value="1"/>
</dbReference>
<dbReference type="GO" id="GO:0005634">
    <property type="term" value="C:nucleus"/>
    <property type="evidence" value="ECO:0007669"/>
    <property type="project" value="TreeGrafter"/>
</dbReference>
<dbReference type="SUPFAM" id="SSF111321">
    <property type="entry name" value="AF1104-like"/>
    <property type="match status" value="1"/>
</dbReference>
<evidence type="ECO:0000313" key="10">
    <source>
        <dbReference type="Proteomes" id="UP000813444"/>
    </source>
</evidence>
<comment type="domain">
    <text evidence="7">Subfamily III proteins have a conserved RTxK motif about 40-50 residues from the C-terminus; the threonine may be replaced by serine or cysteine.</text>
</comment>
<dbReference type="Gene3D" id="1.20.930.60">
    <property type="match status" value="1"/>
</dbReference>
<comment type="catalytic activity">
    <reaction evidence="1 7">
        <text>beta-D-fructose 1-phosphate + H2O = D-fructose + phosphate</text>
        <dbReference type="Rhea" id="RHEA:35603"/>
        <dbReference type="ChEBI" id="CHEBI:15377"/>
        <dbReference type="ChEBI" id="CHEBI:37721"/>
        <dbReference type="ChEBI" id="CHEBI:43474"/>
        <dbReference type="ChEBI" id="CHEBI:138881"/>
    </reaction>
</comment>
<comment type="catalytic activity">
    <reaction evidence="6 7">
        <text>beta-D-fructose 6-phosphate = dihydroxyacetone + D-glyceraldehyde 3-phosphate</text>
        <dbReference type="Rhea" id="RHEA:28002"/>
        <dbReference type="ChEBI" id="CHEBI:16016"/>
        <dbReference type="ChEBI" id="CHEBI:57634"/>
        <dbReference type="ChEBI" id="CHEBI:59776"/>
    </reaction>
</comment>
<dbReference type="GO" id="GO:0016791">
    <property type="term" value="F:phosphatase activity"/>
    <property type="evidence" value="ECO:0007669"/>
    <property type="project" value="TreeGrafter"/>
</dbReference>
<evidence type="ECO:0000256" key="2">
    <source>
        <dbReference type="ARBA" id="ARBA00009519"/>
    </source>
</evidence>
<dbReference type="InterPro" id="IPR036075">
    <property type="entry name" value="ARMT-1-like_metal-bd_sf"/>
</dbReference>
<dbReference type="PANTHER" id="PTHR12260:SF6">
    <property type="entry name" value="DAMAGE-CONTROL PHOSPHATASE ARMT1"/>
    <property type="match status" value="1"/>
</dbReference>
<comment type="function">
    <text evidence="7">Metal-dependent phosphatase that shows phosphatase activity against several substrates, including fructose-1-phosphate and fructose-6-phosphate. Its preference for fructose-1-phosphate, a strong glycating agent that causes DNA damage rather than a canonical yeast metabolite, suggests a damage-control function in hexose phosphate metabolism.</text>
</comment>
<dbReference type="InterPro" id="IPR002791">
    <property type="entry name" value="ARMT1-like_metal-bd"/>
</dbReference>
<dbReference type="InterPro" id="IPR039763">
    <property type="entry name" value="ARMT1"/>
</dbReference>
<dbReference type="PANTHER" id="PTHR12260">
    <property type="entry name" value="DAMAGE-CONTROL PHOSPHATASE ARMT1"/>
    <property type="match status" value="1"/>
</dbReference>
<dbReference type="Proteomes" id="UP000813444">
    <property type="component" value="Unassembled WGS sequence"/>
</dbReference>
<evidence type="ECO:0000256" key="7">
    <source>
        <dbReference type="RuleBase" id="RU367030"/>
    </source>
</evidence>
<evidence type="ECO:0000256" key="3">
    <source>
        <dbReference type="ARBA" id="ARBA00022723"/>
    </source>
</evidence>
<keyword evidence="4 7" id="KW-0378">Hydrolase</keyword>
<sequence length="474" mass="53304">MEYDTKTPASETGDKASFASISVGSRWPVIVTGAIDDVHKAIGKLDDADKIAEGKKITEQLVALKYEMQHNRELKRIDEDGFEDAAAYNKELEQRGPDVRWHNVNWLFCECYLYRRINSFFQATQHWKGYDVFARQKIDTFRSSRPAVLELAARYKEIIEKIQSGEGVTQNEEAEKLIFTEMFEVCLWGNATDLSLLTNMSYEDIQKLQGEKARKAAEQNILANDLPAAYELLKKAQAEGKKERQVSFVLDNAGFELYVDMILAGYLLATGLATQVILRPKSIPWFVSDVVPADFSALLSAVANPRKFFESQSEDEKLQDKTPPPLSDKEEEDLKFLFQHWATLHAEGQLTLRPNRYWTAAGSFWRLPGEAPELHEDLKEAELVIFKGDLNYRKLVADAWWDPTTPFQTAIGPMGAGSGVNVLSLRTCKADVVVGIPAGKDEELRATEGGGGDSGQRKWAWNGKWAVVQLSKGK</sequence>
<comment type="similarity">
    <text evidence="2 7">Belongs to the damage-control phosphatase family. Sugar phosphate phosphatase III subfamily.</text>
</comment>
<evidence type="ECO:0000313" key="9">
    <source>
        <dbReference type="EMBL" id="KAH7309529.1"/>
    </source>
</evidence>
<dbReference type="Pfam" id="PF01937">
    <property type="entry name" value="ARMT1-like_dom"/>
    <property type="match status" value="1"/>
</dbReference>
<keyword evidence="10" id="KW-1185">Reference proteome</keyword>
<keyword evidence="3 7" id="KW-0479">Metal-binding</keyword>
<protein>
    <recommendedName>
        <fullName evidence="7">Sugar phosphate phosphatase</fullName>
        <ecNumber evidence="7">3.1.3.-</ecNumber>
    </recommendedName>
</protein>
<comment type="caution">
    <text evidence="9">The sequence shown here is derived from an EMBL/GenBank/DDBJ whole genome shotgun (WGS) entry which is preliminary data.</text>
</comment>
<dbReference type="GO" id="GO:0006974">
    <property type="term" value="P:DNA damage response"/>
    <property type="evidence" value="ECO:0007669"/>
    <property type="project" value="TreeGrafter"/>
</dbReference>
<organism evidence="9 10">
    <name type="scientific">Stachybotrys elegans</name>
    <dbReference type="NCBI Taxonomy" id="80388"/>
    <lineage>
        <taxon>Eukaryota</taxon>
        <taxon>Fungi</taxon>
        <taxon>Dikarya</taxon>
        <taxon>Ascomycota</taxon>
        <taxon>Pezizomycotina</taxon>
        <taxon>Sordariomycetes</taxon>
        <taxon>Hypocreomycetidae</taxon>
        <taxon>Hypocreales</taxon>
        <taxon>Stachybotryaceae</taxon>
        <taxon>Stachybotrys</taxon>
    </lineage>
</organism>
<dbReference type="OrthoDB" id="541375at2759"/>
<feature type="domain" description="Damage-control phosphatase ARMT1-like metal-binding" evidence="8">
    <location>
        <begin position="25"/>
        <end position="443"/>
    </location>
</feature>
<name>A0A8K0SJ07_9HYPO</name>